<organism evidence="1 2">
    <name type="scientific">Candidatus Sulfotelmatobacter kueseliae</name>
    <dbReference type="NCBI Taxonomy" id="2042962"/>
    <lineage>
        <taxon>Bacteria</taxon>
        <taxon>Pseudomonadati</taxon>
        <taxon>Acidobacteriota</taxon>
        <taxon>Terriglobia</taxon>
        <taxon>Terriglobales</taxon>
        <taxon>Candidatus Korobacteraceae</taxon>
        <taxon>Candidatus Sulfotelmatobacter</taxon>
    </lineage>
</organism>
<dbReference type="Proteomes" id="UP000238701">
    <property type="component" value="Unassembled WGS sequence"/>
</dbReference>
<proteinExistence type="predicted"/>
<dbReference type="EMBL" id="OMOD01000150">
    <property type="protein sequence ID" value="SPF44677.1"/>
    <property type="molecule type" value="Genomic_DNA"/>
</dbReference>
<reference evidence="2" key="1">
    <citation type="submission" date="2018-02" db="EMBL/GenBank/DDBJ databases">
        <authorList>
            <person name="Hausmann B."/>
        </authorList>
    </citation>
    <scope>NUCLEOTIDE SEQUENCE [LARGE SCALE GENOMIC DNA]</scope>
    <source>
        <strain evidence="2">Peat soil MAG SbA1</strain>
    </source>
</reference>
<evidence type="ECO:0000313" key="1">
    <source>
        <dbReference type="EMBL" id="SPF44677.1"/>
    </source>
</evidence>
<gene>
    <name evidence="1" type="ORF">SBA1_550042</name>
</gene>
<evidence type="ECO:0000313" key="2">
    <source>
        <dbReference type="Proteomes" id="UP000238701"/>
    </source>
</evidence>
<accession>A0A2U3KYK3</accession>
<dbReference type="AlphaFoldDB" id="A0A2U3KYK3"/>
<protein>
    <submittedName>
        <fullName evidence="1">Uncharacterized protein</fullName>
    </submittedName>
</protein>
<name>A0A2U3KYK3_9BACT</name>
<sequence>MVLIMTATQVRLCERLKRLGFSRANQIKLYGAQFELVGDPLVMGDNVVFVDAIEQKSRQLRRVRIPLNIVRMATDQTADGYAA</sequence>